<protein>
    <submittedName>
        <fullName evidence="2">6-phosphogluconate dehydrogenase</fullName>
    </submittedName>
</protein>
<dbReference type="AlphaFoldDB" id="A0A9X3BZ86"/>
<feature type="transmembrane region" description="Helical" evidence="1">
    <location>
        <begin position="7"/>
        <end position="26"/>
    </location>
</feature>
<evidence type="ECO:0000313" key="3">
    <source>
        <dbReference type="Proteomes" id="UP001151079"/>
    </source>
</evidence>
<evidence type="ECO:0000256" key="1">
    <source>
        <dbReference type="SAM" id="Phobius"/>
    </source>
</evidence>
<evidence type="ECO:0000313" key="2">
    <source>
        <dbReference type="EMBL" id="MCV9928961.1"/>
    </source>
</evidence>
<keyword evidence="1" id="KW-1133">Transmembrane helix</keyword>
<keyword evidence="3" id="KW-1185">Reference proteome</keyword>
<sequence>MKRILGIIIGIVALALIGYFSFIYYVPYSTGIRSGELIRLSHKGVMMKTWEGELSQGISGAQIFSFSVLDSDKKVIEDLKVLQGGYVKLEYVEKYKTFPWWGETRFFVKAVEKEDSPFNVK</sequence>
<name>A0A9X3BZ86_9FLAO</name>
<accession>A0A9X3BZ86</accession>
<reference evidence="2" key="1">
    <citation type="submission" date="2022-10" db="EMBL/GenBank/DDBJ databases">
        <title>Two novel species of Flavobacterium.</title>
        <authorList>
            <person name="Liu Q."/>
            <person name="Xin Y.-H."/>
        </authorList>
    </citation>
    <scope>NUCLEOTIDE SEQUENCE</scope>
    <source>
        <strain evidence="2">LS1R49</strain>
    </source>
</reference>
<keyword evidence="1" id="KW-0812">Transmembrane</keyword>
<gene>
    <name evidence="2" type="ORF">OIU83_14950</name>
</gene>
<dbReference type="RefSeq" id="WP_264207068.1">
    <property type="nucleotide sequence ID" value="NZ_JAOZEW010000016.1"/>
</dbReference>
<comment type="caution">
    <text evidence="2">The sequence shown here is derived from an EMBL/GenBank/DDBJ whole genome shotgun (WGS) entry which is preliminary data.</text>
</comment>
<dbReference type="Proteomes" id="UP001151079">
    <property type="component" value="Unassembled WGS sequence"/>
</dbReference>
<proteinExistence type="predicted"/>
<keyword evidence="1" id="KW-0472">Membrane</keyword>
<organism evidence="2 3">
    <name type="scientific">Flavobacterium shii</name>
    <dbReference type="NCBI Taxonomy" id="2987687"/>
    <lineage>
        <taxon>Bacteria</taxon>
        <taxon>Pseudomonadati</taxon>
        <taxon>Bacteroidota</taxon>
        <taxon>Flavobacteriia</taxon>
        <taxon>Flavobacteriales</taxon>
        <taxon>Flavobacteriaceae</taxon>
        <taxon>Flavobacterium</taxon>
    </lineage>
</organism>
<dbReference type="EMBL" id="JAOZEW010000016">
    <property type="protein sequence ID" value="MCV9928961.1"/>
    <property type="molecule type" value="Genomic_DNA"/>
</dbReference>